<evidence type="ECO:0000313" key="3">
    <source>
        <dbReference type="EMBL" id="QDS69396.1"/>
    </source>
</evidence>
<feature type="compositionally biased region" description="Basic and acidic residues" evidence="1">
    <location>
        <begin position="483"/>
        <end position="505"/>
    </location>
</feature>
<organism evidence="3 4">
    <name type="scientific">Venturia effusa</name>
    <dbReference type="NCBI Taxonomy" id="50376"/>
    <lineage>
        <taxon>Eukaryota</taxon>
        <taxon>Fungi</taxon>
        <taxon>Dikarya</taxon>
        <taxon>Ascomycota</taxon>
        <taxon>Pezizomycotina</taxon>
        <taxon>Dothideomycetes</taxon>
        <taxon>Pleosporomycetidae</taxon>
        <taxon>Venturiales</taxon>
        <taxon>Venturiaceae</taxon>
        <taxon>Venturia</taxon>
    </lineage>
</organism>
<feature type="region of interest" description="Disordered" evidence="1">
    <location>
        <begin position="94"/>
        <end position="119"/>
    </location>
</feature>
<dbReference type="EMBL" id="CP042187">
    <property type="protein sequence ID" value="QDS69396.1"/>
    <property type="molecule type" value="Genomic_DNA"/>
</dbReference>
<feature type="region of interest" description="Disordered" evidence="1">
    <location>
        <begin position="42"/>
        <end position="82"/>
    </location>
</feature>
<dbReference type="STRING" id="50376.A0A517L1A2"/>
<dbReference type="AlphaFoldDB" id="A0A517L1A2"/>
<proteinExistence type="predicted"/>
<dbReference type="PANTHER" id="PTHR35391:SF5">
    <property type="entry name" value="DUF6590 DOMAIN-CONTAINING PROTEIN"/>
    <property type="match status" value="1"/>
</dbReference>
<feature type="compositionally biased region" description="Acidic residues" evidence="1">
    <location>
        <begin position="446"/>
        <end position="463"/>
    </location>
</feature>
<evidence type="ECO:0000313" key="4">
    <source>
        <dbReference type="Proteomes" id="UP000316270"/>
    </source>
</evidence>
<protein>
    <recommendedName>
        <fullName evidence="2">DUF6590 domain-containing protein</fullName>
    </recommendedName>
</protein>
<reference evidence="3 4" key="1">
    <citation type="submission" date="2019-07" db="EMBL/GenBank/DDBJ databases">
        <title>Finished genome of Venturia effusa.</title>
        <authorList>
            <person name="Young C.A."/>
            <person name="Cox M.P."/>
            <person name="Ganley A.R.D."/>
            <person name="David W.J."/>
        </authorList>
    </citation>
    <scope>NUCLEOTIDE SEQUENCE [LARGE SCALE GENOMIC DNA]</scope>
    <source>
        <strain evidence="4">albino</strain>
    </source>
</reference>
<feature type="domain" description="DUF6590" evidence="2">
    <location>
        <begin position="266"/>
        <end position="426"/>
    </location>
</feature>
<evidence type="ECO:0000259" key="2">
    <source>
        <dbReference type="Pfam" id="PF20233"/>
    </source>
</evidence>
<accession>A0A517L1A2</accession>
<name>A0A517L1A2_9PEZI</name>
<feature type="compositionally biased region" description="Polar residues" evidence="1">
    <location>
        <begin position="94"/>
        <end position="105"/>
    </location>
</feature>
<keyword evidence="4" id="KW-1185">Reference proteome</keyword>
<feature type="compositionally biased region" description="Low complexity" evidence="1">
    <location>
        <begin position="57"/>
        <end position="79"/>
    </location>
</feature>
<sequence length="525" mass="57903">MSTAGAAPQWVLDPNRNEYYYYLAAYDCYVYQTTGVLNSAGQPIPDPRVPRTAPQTTAVVSQHHASSSVDSTSAAYTSDRPAGDEAANALSRLTLNEGQSTNLSRQPYGGGEAEPASSSAPLVASRAVLLTASYQTPTQYTYERAPRTSQASQAYGYQAQQTGYQAQQSYQAQQPVTGQQSNQYGQQQTAANYAAQQTPSVNTSIAANQSQSGALQGAKFVRGGTPGTAEPFNPGKLPHCFQKIDPQWWLTYSTITDFVVQRDQERFFQPGRVFKLYWPEPVGESRPSGTTITGGTPNGVFEAAWGQRFYAKIRWFVVIRRIGQGFCSCLCIQTYGGRGTAKRGTIKGHHSIIHTSREPPEPMAGEAPNLRRQEAPMLSPIRVRANKRIDKLEHMSRLNYAKVYNVEHNVKVYDFGVVHEGYMDILCHQFNSVWVLQVPPAAVTDPVEDEEDEDDDEEEEEQGNDGVGEDTQGYAPIQGPVSRETRGSSSKGKERSRSGGAEDKKKKVGFTDRLTTTKEPRKRRK</sequence>
<dbReference type="PANTHER" id="PTHR35391">
    <property type="entry name" value="C2H2-TYPE DOMAIN-CONTAINING PROTEIN-RELATED"/>
    <property type="match status" value="1"/>
</dbReference>
<gene>
    <name evidence="3" type="ORF">FKW77_004708</name>
</gene>
<dbReference type="Proteomes" id="UP000316270">
    <property type="component" value="Chromosome 3"/>
</dbReference>
<feature type="region of interest" description="Disordered" evidence="1">
    <location>
        <begin position="444"/>
        <end position="525"/>
    </location>
</feature>
<dbReference type="InterPro" id="IPR046497">
    <property type="entry name" value="DUF6590"/>
</dbReference>
<evidence type="ECO:0000256" key="1">
    <source>
        <dbReference type="SAM" id="MobiDB-lite"/>
    </source>
</evidence>
<dbReference type="Pfam" id="PF20233">
    <property type="entry name" value="DUF6590"/>
    <property type="match status" value="1"/>
</dbReference>
<dbReference type="OrthoDB" id="3559580at2759"/>